<name>A0AC35UCI0_9BILA</name>
<organism evidence="1 2">
    <name type="scientific">Rhabditophanes sp. KR3021</name>
    <dbReference type="NCBI Taxonomy" id="114890"/>
    <lineage>
        <taxon>Eukaryota</taxon>
        <taxon>Metazoa</taxon>
        <taxon>Ecdysozoa</taxon>
        <taxon>Nematoda</taxon>
        <taxon>Chromadorea</taxon>
        <taxon>Rhabditida</taxon>
        <taxon>Tylenchina</taxon>
        <taxon>Panagrolaimomorpha</taxon>
        <taxon>Strongyloidoidea</taxon>
        <taxon>Alloionematidae</taxon>
        <taxon>Rhabditophanes</taxon>
    </lineage>
</organism>
<accession>A0AC35UCI0</accession>
<evidence type="ECO:0000313" key="2">
    <source>
        <dbReference type="WBParaSite" id="RSKR_0001014000.1"/>
    </source>
</evidence>
<proteinExistence type="predicted"/>
<reference evidence="2" key="1">
    <citation type="submission" date="2016-11" db="UniProtKB">
        <authorList>
            <consortium name="WormBaseParasite"/>
        </authorList>
    </citation>
    <scope>IDENTIFICATION</scope>
    <source>
        <strain evidence="2">KR3021</strain>
    </source>
</reference>
<protein>
    <submittedName>
        <fullName evidence="2">N-acetyltransferase domain-containing protein</fullName>
    </submittedName>
</protein>
<sequence>MATFDIILNPEDTEYYNKFYISAYNEKGWLKSFNDYSVWKTAFGEDYFFLLALDKKTKAHVGNIVGVFYRNNEGKRIMLGVGGFYLFPEFRGGGQGWRLFEALMDIAKKENVNVFLNCREEMKAKYIANGLNKLRDNHMICYKINYNHVNIDHVIIDHTFTIIDTKDFDDWEKVKQFDQTIIGNIDRSKYLKERFLEPTSHGSICLDNQTKQVTGFVNLIEVAGNNIFFGPMYADSDEIAELLFVNIFDKLLSSTIKINEIHFTIYKSNKCVVSLLNKYTNGQQIKGCEKTSHFSKFDIGVKTEFVYCFGDGISFT</sequence>
<evidence type="ECO:0000313" key="1">
    <source>
        <dbReference type="Proteomes" id="UP000095286"/>
    </source>
</evidence>
<dbReference type="Proteomes" id="UP000095286">
    <property type="component" value="Unplaced"/>
</dbReference>
<dbReference type="WBParaSite" id="RSKR_0001014000.1">
    <property type="protein sequence ID" value="RSKR_0001014000.1"/>
    <property type="gene ID" value="RSKR_0001014000"/>
</dbReference>